<keyword evidence="2" id="KW-0496">Mitochondrion</keyword>
<keyword evidence="1" id="KW-0472">Membrane</keyword>
<organism evidence="2">
    <name type="scientific">Argulus americanus</name>
    <dbReference type="NCBI Taxonomy" id="260819"/>
    <lineage>
        <taxon>Eukaryota</taxon>
        <taxon>Metazoa</taxon>
        <taxon>Ecdysozoa</taxon>
        <taxon>Arthropoda</taxon>
        <taxon>Crustacea</taxon>
        <taxon>Oligostraca</taxon>
        <taxon>Ichthyostraca</taxon>
        <taxon>Branchiura</taxon>
        <taxon>Arguloida</taxon>
        <taxon>Argulidae</taxon>
        <taxon>Argulus</taxon>
    </lineage>
</organism>
<dbReference type="AlphaFoldDB" id="Q6SL31"/>
<protein>
    <submittedName>
        <fullName evidence="2">NADH dehydrogenase subunit 6</fullName>
        <ecNumber evidence="2">1.6.5.3</ecNumber>
    </submittedName>
</protein>
<accession>Q6SL31</accession>
<feature type="transmembrane region" description="Helical" evidence="1">
    <location>
        <begin position="117"/>
        <end position="140"/>
    </location>
</feature>
<feature type="transmembrane region" description="Helical" evidence="1">
    <location>
        <begin position="12"/>
        <end position="38"/>
    </location>
</feature>
<name>Q6SL31_9CRUS</name>
<reference evidence="2" key="1">
    <citation type="journal article" date="2004" name="Proc. R. Soc. Lond., B, Biol. Sci.">
        <title>Phylogenetic position of the Pentastomida and [pan]crustacean relationships.</title>
        <authorList>
            <person name="Lavrov D.V."/>
            <person name="Brown W.M."/>
            <person name="Boore J.L."/>
        </authorList>
    </citation>
    <scope>NUCLEOTIDE SEQUENCE</scope>
</reference>
<feature type="transmembrane region" description="Helical" evidence="1">
    <location>
        <begin position="79"/>
        <end position="97"/>
    </location>
</feature>
<sequence>MSMILMTFLISFFISISNPLLLSLTIIMTTISITFFLMKLIPSWLIMILFILYLSGMMVIFLYMSALSANMSFNFNPKIFLMMLMCFMMIYYFHYYNHLIFFSESYYVTSEMFNKNNSLLILMLTCYLFIGLVVMSFITLKKEGALRSL</sequence>
<proteinExistence type="predicted"/>
<keyword evidence="1" id="KW-1133">Transmembrane helix</keyword>
<dbReference type="GO" id="GO:0016491">
    <property type="term" value="F:oxidoreductase activity"/>
    <property type="evidence" value="ECO:0007669"/>
    <property type="project" value="UniProtKB-KW"/>
</dbReference>
<keyword evidence="1" id="KW-0812">Transmembrane</keyword>
<geneLocation type="mitochondrion" evidence="2"/>
<feature type="transmembrane region" description="Helical" evidence="1">
    <location>
        <begin position="44"/>
        <end position="67"/>
    </location>
</feature>
<evidence type="ECO:0000256" key="1">
    <source>
        <dbReference type="SAM" id="Phobius"/>
    </source>
</evidence>
<dbReference type="EC" id="1.6.5.3" evidence="2"/>
<gene>
    <name evidence="2" type="primary">nad6</name>
</gene>
<keyword evidence="2" id="KW-0560">Oxidoreductase</keyword>
<evidence type="ECO:0000313" key="2">
    <source>
        <dbReference type="EMBL" id="AAS00842.1"/>
    </source>
</evidence>
<dbReference type="EMBL" id="AY456187">
    <property type="protein sequence ID" value="AAS00842.1"/>
    <property type="molecule type" value="Genomic_DNA"/>
</dbReference>